<sequence>RSIVGARSERNNSEVVLLSAQFKLTSNNLGRLPISVAREKRISLDENSVASASYSEDASRGSMRRLSQILNDPAFQITLSEAAMSSYAPSSSGKESVGAGAGVPGLSPPMSSSQPMASNTTRLNIILSNVTLRDLFKSFLKQNICEENLSFYLEVLDYKAKFNTLISSTKNYNLSLTDNLSQPYPPSLRELEKQTCTQAFAIYETFLVQGAPREVNLPHQMRSDITAYMQAVVRNMENPEKNNGRGSSISTPSSPSSPSSASGDNESDKASGASPSKELIHISLFNTIHEHIFRLMSTDSVPKFTKTDKYREVMMNRVKQSNGNGAASNSTPTSPSISNGGVSTSNGGDGTPSSNGGGGSGGGGDGSARSPTNGSSRNEGHGRQESTAESILKGGSGNHLDSVSGLRSRTPSLANGLPPRYGSLSSSSASSPAVPSSPIPVGSVTSPNNKNHTRVTKTSSSSNAASSDAGHALATQQNGNSSNGVGHGANSATSGGGGGVGESAKGLVVLPRQPPASLMEIYAQQQQLQQYGNQRAQLTPAQVQNMFLVRNSRSGPSGSTATNRSQAANGESKKLDVKEKDTKSEQITVLFESTSFAVQDPNAVSAPMPPSNPLMVTDSGNTTAEPPLLERHGASSPESATTSGHYSGTETATKESRVERK</sequence>
<dbReference type="PANTHER" id="PTHR10845">
    <property type="entry name" value="REGULATOR OF G PROTEIN SIGNALING"/>
    <property type="match status" value="1"/>
</dbReference>
<protein>
    <recommendedName>
        <fullName evidence="2">RGS domain-containing protein</fullName>
    </recommendedName>
</protein>
<dbReference type="SUPFAM" id="SSF48097">
    <property type="entry name" value="Regulator of G-protein signaling, RGS"/>
    <property type="match status" value="1"/>
</dbReference>
<feature type="region of interest" description="Disordered" evidence="1">
    <location>
        <begin position="551"/>
        <end position="582"/>
    </location>
</feature>
<feature type="compositionally biased region" description="Low complexity" evidence="1">
    <location>
        <begin position="459"/>
        <end position="469"/>
    </location>
</feature>
<feature type="compositionally biased region" description="Low complexity" evidence="1">
    <location>
        <begin position="418"/>
        <end position="447"/>
    </location>
</feature>
<evidence type="ECO:0000259" key="2">
    <source>
        <dbReference type="PROSITE" id="PS50132"/>
    </source>
</evidence>
<feature type="compositionally biased region" description="Low complexity" evidence="1">
    <location>
        <begin position="325"/>
        <end position="346"/>
    </location>
</feature>
<accession>A0A9P6PMZ3</accession>
<name>A0A9P6PMZ3_9FUNG</name>
<dbReference type="EMBL" id="JAAAJA010000925">
    <property type="protein sequence ID" value="KAG0248781.1"/>
    <property type="molecule type" value="Genomic_DNA"/>
</dbReference>
<dbReference type="Pfam" id="PF00615">
    <property type="entry name" value="RGS"/>
    <property type="match status" value="1"/>
</dbReference>
<dbReference type="PANTHER" id="PTHR10845:SF192">
    <property type="entry name" value="DOUBLE HIT, ISOFORM B"/>
    <property type="match status" value="1"/>
</dbReference>
<evidence type="ECO:0000313" key="3">
    <source>
        <dbReference type="EMBL" id="KAG0248781.1"/>
    </source>
</evidence>
<feature type="non-terminal residue" evidence="3">
    <location>
        <position position="661"/>
    </location>
</feature>
<dbReference type="Proteomes" id="UP000726737">
    <property type="component" value="Unassembled WGS sequence"/>
</dbReference>
<proteinExistence type="predicted"/>
<feature type="compositionally biased region" description="Polar residues" evidence="1">
    <location>
        <begin position="636"/>
        <end position="651"/>
    </location>
</feature>
<feature type="compositionally biased region" description="Polar residues" evidence="1">
    <location>
        <begin position="551"/>
        <end position="569"/>
    </location>
</feature>
<dbReference type="InterPro" id="IPR036305">
    <property type="entry name" value="RGS_sf"/>
</dbReference>
<feature type="domain" description="RGS" evidence="2">
    <location>
        <begin position="122"/>
        <end position="314"/>
    </location>
</feature>
<dbReference type="InterPro" id="IPR044926">
    <property type="entry name" value="RGS_subdomain_2"/>
</dbReference>
<feature type="region of interest" description="Disordered" evidence="1">
    <location>
        <begin position="320"/>
        <end position="500"/>
    </location>
</feature>
<evidence type="ECO:0000256" key="1">
    <source>
        <dbReference type="SAM" id="MobiDB-lite"/>
    </source>
</evidence>
<feature type="compositionally biased region" description="Polar residues" evidence="1">
    <location>
        <begin position="474"/>
        <end position="484"/>
    </location>
</feature>
<dbReference type="InterPro" id="IPR016137">
    <property type="entry name" value="RGS"/>
</dbReference>
<dbReference type="AlphaFoldDB" id="A0A9P6PMZ3"/>
<feature type="compositionally biased region" description="Polar residues" evidence="1">
    <location>
        <begin position="399"/>
        <end position="413"/>
    </location>
</feature>
<feature type="compositionally biased region" description="Basic and acidic residues" evidence="1">
    <location>
        <begin position="571"/>
        <end position="582"/>
    </location>
</feature>
<dbReference type="SMART" id="SM00315">
    <property type="entry name" value="RGS"/>
    <property type="match status" value="1"/>
</dbReference>
<dbReference type="PROSITE" id="PS50132">
    <property type="entry name" value="RGS"/>
    <property type="match status" value="1"/>
</dbReference>
<feature type="region of interest" description="Disordered" evidence="1">
    <location>
        <begin position="599"/>
        <end position="661"/>
    </location>
</feature>
<feature type="compositionally biased region" description="Low complexity" evidence="1">
    <location>
        <begin position="247"/>
        <end position="262"/>
    </location>
</feature>
<organism evidence="3 4">
    <name type="scientific">Mortierella polycephala</name>
    <dbReference type="NCBI Taxonomy" id="41804"/>
    <lineage>
        <taxon>Eukaryota</taxon>
        <taxon>Fungi</taxon>
        <taxon>Fungi incertae sedis</taxon>
        <taxon>Mucoromycota</taxon>
        <taxon>Mortierellomycotina</taxon>
        <taxon>Mortierellomycetes</taxon>
        <taxon>Mortierellales</taxon>
        <taxon>Mortierellaceae</taxon>
        <taxon>Mortierella</taxon>
    </lineage>
</organism>
<feature type="compositionally biased region" description="Basic and acidic residues" evidence="1">
    <location>
        <begin position="652"/>
        <end position="661"/>
    </location>
</feature>
<reference evidence="3" key="1">
    <citation type="journal article" date="2020" name="Fungal Divers.">
        <title>Resolving the Mortierellaceae phylogeny through synthesis of multi-gene phylogenetics and phylogenomics.</title>
        <authorList>
            <person name="Vandepol N."/>
            <person name="Liber J."/>
            <person name="Desiro A."/>
            <person name="Na H."/>
            <person name="Kennedy M."/>
            <person name="Barry K."/>
            <person name="Grigoriev I.V."/>
            <person name="Miller A.N."/>
            <person name="O'Donnell K."/>
            <person name="Stajich J.E."/>
            <person name="Bonito G."/>
        </authorList>
    </citation>
    <scope>NUCLEOTIDE SEQUENCE</scope>
    <source>
        <strain evidence="3">KOD948</strain>
    </source>
</reference>
<dbReference type="Gene3D" id="1.10.167.10">
    <property type="entry name" value="Regulator of G-protein Signalling 4, domain 2"/>
    <property type="match status" value="1"/>
</dbReference>
<feature type="compositionally biased region" description="Gly residues" evidence="1">
    <location>
        <begin position="347"/>
        <end position="366"/>
    </location>
</feature>
<dbReference type="OrthoDB" id="196547at2759"/>
<feature type="region of interest" description="Disordered" evidence="1">
    <location>
        <begin position="238"/>
        <end position="275"/>
    </location>
</feature>
<evidence type="ECO:0000313" key="4">
    <source>
        <dbReference type="Proteomes" id="UP000726737"/>
    </source>
</evidence>
<gene>
    <name evidence="3" type="ORF">BG011_009924</name>
</gene>
<comment type="caution">
    <text evidence="3">The sequence shown here is derived from an EMBL/GenBank/DDBJ whole genome shotgun (WGS) entry which is preliminary data.</text>
</comment>
<keyword evidence="4" id="KW-1185">Reference proteome</keyword>